<sequence>MMHPKKALEARKLGQEINQLFLSLIDERRKMIRGSGPQNDLLGLLLKQSEHGGFTKSLTTKEVVDECKTFFFGGHETTALAITWTMLLLATHQDWQDQLREEIREVVGDKEIDVNMLSGLKKMGWVMNEVLRLYPSAPNAQRQAKADIQVSHDLSIPSGTNMWIDIVGMHHDPALWGDDVNEFKPERFKDNIHGGCKHKMGYLPFGFGGRMCIGRNLTFLEYKIVLSLILSRFSFTISPTYCHSPSIVLSLRPSDGLPLVLQPL</sequence>
<dbReference type="PANTHER" id="PTHR24282">
    <property type="entry name" value="CYTOCHROME P450 FAMILY MEMBER"/>
    <property type="match status" value="1"/>
</dbReference>
<evidence type="ECO:0000256" key="10">
    <source>
        <dbReference type="ARBA" id="ARBA00023136"/>
    </source>
</evidence>
<evidence type="ECO:0000256" key="5">
    <source>
        <dbReference type="ARBA" id="ARBA00022723"/>
    </source>
</evidence>
<protein>
    <recommendedName>
        <fullName evidence="15">Cytochrome P450</fullName>
    </recommendedName>
</protein>
<dbReference type="PRINTS" id="PR00463">
    <property type="entry name" value="EP450I"/>
</dbReference>
<comment type="subcellular location">
    <subcellularLocation>
        <location evidence="1">Membrane</location>
        <topology evidence="1">Single-pass membrane protein</topology>
    </subcellularLocation>
</comment>
<dbReference type="EMBL" id="VIEB01000148">
    <property type="protein sequence ID" value="TQE03903.1"/>
    <property type="molecule type" value="Genomic_DNA"/>
</dbReference>
<keyword evidence="14" id="KW-1185">Reference proteome</keyword>
<reference evidence="13 14" key="1">
    <citation type="journal article" date="2019" name="G3 (Bethesda)">
        <title>Sequencing of a Wild Apple (Malus baccata) Genome Unravels the Differences Between Cultivated and Wild Apple Species Regarding Disease Resistance and Cold Tolerance.</title>
        <authorList>
            <person name="Chen X."/>
        </authorList>
    </citation>
    <scope>NUCLEOTIDE SEQUENCE [LARGE SCALE GENOMIC DNA]</scope>
    <source>
        <strain evidence="14">cv. Shandingzi</strain>
        <tissue evidence="13">Leaves</tissue>
    </source>
</reference>
<evidence type="ECO:0000256" key="11">
    <source>
        <dbReference type="PIRSR" id="PIRSR602401-1"/>
    </source>
</evidence>
<comment type="cofactor">
    <cofactor evidence="11">
        <name>heme</name>
        <dbReference type="ChEBI" id="CHEBI:30413"/>
    </cofactor>
</comment>
<dbReference type="GO" id="GO:0004497">
    <property type="term" value="F:monooxygenase activity"/>
    <property type="evidence" value="ECO:0007669"/>
    <property type="project" value="UniProtKB-KW"/>
</dbReference>
<dbReference type="SUPFAM" id="SSF48264">
    <property type="entry name" value="Cytochrome P450"/>
    <property type="match status" value="1"/>
</dbReference>
<feature type="binding site" description="axial binding residue" evidence="11">
    <location>
        <position position="212"/>
    </location>
    <ligand>
        <name>heme</name>
        <dbReference type="ChEBI" id="CHEBI:30413"/>
    </ligand>
    <ligandPart>
        <name>Fe</name>
        <dbReference type="ChEBI" id="CHEBI:18248"/>
    </ligandPart>
</feature>
<accession>A0A540N064</accession>
<keyword evidence="6" id="KW-1133">Transmembrane helix</keyword>
<evidence type="ECO:0000256" key="8">
    <source>
        <dbReference type="ARBA" id="ARBA00023004"/>
    </source>
</evidence>
<gene>
    <name evidence="13" type="ORF">C1H46_010430</name>
</gene>
<organism evidence="13 14">
    <name type="scientific">Malus baccata</name>
    <name type="common">Siberian crab apple</name>
    <name type="synonym">Pyrus baccata</name>
    <dbReference type="NCBI Taxonomy" id="106549"/>
    <lineage>
        <taxon>Eukaryota</taxon>
        <taxon>Viridiplantae</taxon>
        <taxon>Streptophyta</taxon>
        <taxon>Embryophyta</taxon>
        <taxon>Tracheophyta</taxon>
        <taxon>Spermatophyta</taxon>
        <taxon>Magnoliopsida</taxon>
        <taxon>eudicotyledons</taxon>
        <taxon>Gunneridae</taxon>
        <taxon>Pentapetalae</taxon>
        <taxon>rosids</taxon>
        <taxon>fabids</taxon>
        <taxon>Rosales</taxon>
        <taxon>Rosaceae</taxon>
        <taxon>Amygdaloideae</taxon>
        <taxon>Maleae</taxon>
        <taxon>Malus</taxon>
    </lineage>
</organism>
<keyword evidence="10" id="KW-0472">Membrane</keyword>
<evidence type="ECO:0000256" key="12">
    <source>
        <dbReference type="RuleBase" id="RU000461"/>
    </source>
</evidence>
<dbReference type="STRING" id="106549.A0A540N064"/>
<dbReference type="Pfam" id="PF00067">
    <property type="entry name" value="p450"/>
    <property type="match status" value="1"/>
</dbReference>
<keyword evidence="5 11" id="KW-0479">Metal-binding</keyword>
<evidence type="ECO:0000256" key="3">
    <source>
        <dbReference type="ARBA" id="ARBA00022617"/>
    </source>
</evidence>
<evidence type="ECO:0000313" key="13">
    <source>
        <dbReference type="EMBL" id="TQE03903.1"/>
    </source>
</evidence>
<dbReference type="PANTHER" id="PTHR24282:SF15">
    <property type="entry name" value="CYTOCHROME P450, FAMILY 715, SUBFAMILY A, POLYPEPTIDE 1"/>
    <property type="match status" value="1"/>
</dbReference>
<keyword evidence="4" id="KW-0812">Transmembrane</keyword>
<evidence type="ECO:0000256" key="9">
    <source>
        <dbReference type="ARBA" id="ARBA00023033"/>
    </source>
</evidence>
<evidence type="ECO:0000256" key="4">
    <source>
        <dbReference type="ARBA" id="ARBA00022692"/>
    </source>
</evidence>
<keyword evidence="3 11" id="KW-0349">Heme</keyword>
<dbReference type="GO" id="GO:0005506">
    <property type="term" value="F:iron ion binding"/>
    <property type="evidence" value="ECO:0007669"/>
    <property type="project" value="InterPro"/>
</dbReference>
<dbReference type="InterPro" id="IPR036396">
    <property type="entry name" value="Cyt_P450_sf"/>
</dbReference>
<dbReference type="PROSITE" id="PS00086">
    <property type="entry name" value="CYTOCHROME_P450"/>
    <property type="match status" value="1"/>
</dbReference>
<dbReference type="GO" id="GO:0020037">
    <property type="term" value="F:heme binding"/>
    <property type="evidence" value="ECO:0007669"/>
    <property type="project" value="InterPro"/>
</dbReference>
<dbReference type="AlphaFoldDB" id="A0A540N064"/>
<dbReference type="InterPro" id="IPR050665">
    <property type="entry name" value="Cytochrome_P450_Monooxygen"/>
</dbReference>
<evidence type="ECO:0000256" key="1">
    <source>
        <dbReference type="ARBA" id="ARBA00004167"/>
    </source>
</evidence>
<dbReference type="InterPro" id="IPR001128">
    <property type="entry name" value="Cyt_P450"/>
</dbReference>
<evidence type="ECO:0000256" key="6">
    <source>
        <dbReference type="ARBA" id="ARBA00022989"/>
    </source>
</evidence>
<evidence type="ECO:0000256" key="7">
    <source>
        <dbReference type="ARBA" id="ARBA00023002"/>
    </source>
</evidence>
<name>A0A540N064_MALBA</name>
<dbReference type="GO" id="GO:0016020">
    <property type="term" value="C:membrane"/>
    <property type="evidence" value="ECO:0007669"/>
    <property type="project" value="UniProtKB-SubCell"/>
</dbReference>
<dbReference type="InterPro" id="IPR002401">
    <property type="entry name" value="Cyt_P450_E_grp-I"/>
</dbReference>
<dbReference type="GO" id="GO:0016705">
    <property type="term" value="F:oxidoreductase activity, acting on paired donors, with incorporation or reduction of molecular oxygen"/>
    <property type="evidence" value="ECO:0007669"/>
    <property type="project" value="InterPro"/>
</dbReference>
<comment type="caution">
    <text evidence="13">The sequence shown here is derived from an EMBL/GenBank/DDBJ whole genome shotgun (WGS) entry which is preliminary data.</text>
</comment>
<comment type="similarity">
    <text evidence="2 12">Belongs to the cytochrome P450 family.</text>
</comment>
<proteinExistence type="inferred from homology"/>
<evidence type="ECO:0000256" key="2">
    <source>
        <dbReference type="ARBA" id="ARBA00010617"/>
    </source>
</evidence>
<evidence type="ECO:0008006" key="15">
    <source>
        <dbReference type="Google" id="ProtNLM"/>
    </source>
</evidence>
<dbReference type="Gene3D" id="1.10.630.10">
    <property type="entry name" value="Cytochrome P450"/>
    <property type="match status" value="1"/>
</dbReference>
<dbReference type="PRINTS" id="PR00385">
    <property type="entry name" value="P450"/>
</dbReference>
<keyword evidence="8 11" id="KW-0408">Iron</keyword>
<dbReference type="Proteomes" id="UP000315295">
    <property type="component" value="Unassembled WGS sequence"/>
</dbReference>
<keyword evidence="9 12" id="KW-0503">Monooxygenase</keyword>
<evidence type="ECO:0000313" key="14">
    <source>
        <dbReference type="Proteomes" id="UP000315295"/>
    </source>
</evidence>
<dbReference type="InterPro" id="IPR017972">
    <property type="entry name" value="Cyt_P450_CS"/>
</dbReference>
<keyword evidence="7 12" id="KW-0560">Oxidoreductase</keyword>